<dbReference type="GeneID" id="29125302"/>
<keyword evidence="1" id="KW-0808">Transferase</keyword>
<dbReference type="Proteomes" id="UP000203261">
    <property type="component" value="Segment"/>
</dbReference>
<sequence>MTKRVAFDIDDTLSKSMPKFVSELNLLTGKNIQFESIPELIKDLPIYSNPLFSLYSEVGDEVLSSHFRENEASWILNMEVMKDGLAKAKEHAELGHEIFYITARPIAVKFETVQWLMLHGFPVGEVFHNWDKLKMARNYNIDIFYEDNLHNAKLLADAGIETYLIDGVHNRQIDLGIERLYWK</sequence>
<dbReference type="SUPFAM" id="SSF56784">
    <property type="entry name" value="HAD-like"/>
    <property type="match status" value="1"/>
</dbReference>
<reference evidence="1 2" key="1">
    <citation type="submission" date="2015-08" db="EMBL/GenBank/DDBJ databases">
        <authorList>
            <person name="Babu N.S."/>
            <person name="Beckwith C.J."/>
            <person name="Beseler K.G."/>
            <person name="Brison A."/>
            <person name="Carone J.V."/>
            <person name="Caskin T.P."/>
            <person name="Diamond M."/>
            <person name="Durham M.E."/>
            <person name="Foxe J.M."/>
            <person name="Go M."/>
            <person name="Henderson B.A."/>
            <person name="Jones I.B."/>
            <person name="McGettigan J.A."/>
            <person name="Micheletti S.J."/>
            <person name="Nasrallah M.E."/>
            <person name="Ortiz D."/>
            <person name="Piller C.R."/>
            <person name="Privatt S.R."/>
            <person name="Schneider S.L."/>
            <person name="Sharp S."/>
            <person name="Smith T.C."/>
            <person name="Stanton J.D."/>
            <person name="Ullery H.E."/>
            <person name="Wilson R.J."/>
            <person name="Serrano M.G."/>
            <person name="Buck G."/>
            <person name="Lee V."/>
            <person name="Wang Y."/>
            <person name="Carvalho R."/>
            <person name="Voegtly L."/>
            <person name="Shi R."/>
            <person name="Duckworth R."/>
            <person name="Johnson A."/>
            <person name="Loviza R."/>
            <person name="Walstead R."/>
            <person name="Shah Z."/>
            <person name="Kiflezghi M."/>
            <person name="Wade K."/>
            <person name="Ball S.L."/>
            <person name="Bradley K.W."/>
            <person name="Asai D.J."/>
            <person name="Bowman C.A."/>
            <person name="Russell D.A."/>
            <person name="Pope W.H."/>
            <person name="Jacobs-Sera D."/>
            <person name="Hendrix R.W."/>
            <person name="Hatfull G.F."/>
        </authorList>
    </citation>
    <scope>NUCLEOTIDE SEQUENCE [LARGE SCALE GENOMIC DNA]</scope>
</reference>
<proteinExistence type="predicted"/>
<gene>
    <name evidence="1" type="ORF">SP15_135</name>
</gene>
<dbReference type="KEGG" id="vg:29125302"/>
<dbReference type="Gene3D" id="3.40.50.1000">
    <property type="entry name" value="HAD superfamily/HAD-like"/>
    <property type="match status" value="1"/>
</dbReference>
<dbReference type="InterPro" id="IPR023214">
    <property type="entry name" value="HAD_sf"/>
</dbReference>
<dbReference type="InterPro" id="IPR036412">
    <property type="entry name" value="HAD-like_sf"/>
</dbReference>
<accession>A0A127AWH2</accession>
<dbReference type="Pfam" id="PF24694">
    <property type="entry name" value="LNS2_PITM1-3"/>
    <property type="match status" value="1"/>
</dbReference>
<keyword evidence="2" id="KW-1185">Reference proteome</keyword>
<name>A0A127AWH2_9CAUD</name>
<dbReference type="EMBL" id="KT624200">
    <property type="protein sequence ID" value="AMM44933.1"/>
    <property type="molecule type" value="Genomic_DNA"/>
</dbReference>
<evidence type="ECO:0000313" key="1">
    <source>
        <dbReference type="EMBL" id="AMM44933.1"/>
    </source>
</evidence>
<dbReference type="RefSeq" id="YP_009302522.1">
    <property type="nucleotide sequence ID" value="NC_031245.1"/>
</dbReference>
<protein>
    <submittedName>
        <fullName evidence="1">Polynucleotide kinase</fullName>
    </submittedName>
</protein>
<keyword evidence="1" id="KW-0418">Kinase</keyword>
<evidence type="ECO:0000313" key="2">
    <source>
        <dbReference type="Proteomes" id="UP000203261"/>
    </source>
</evidence>
<dbReference type="GO" id="GO:0016301">
    <property type="term" value="F:kinase activity"/>
    <property type="evidence" value="ECO:0007669"/>
    <property type="project" value="UniProtKB-KW"/>
</dbReference>
<organism evidence="1 2">
    <name type="scientific">Bacillus phage SP-15</name>
    <dbReference type="NCBI Taxonomy" id="1792032"/>
    <lineage>
        <taxon>Viruses</taxon>
        <taxon>Duplodnaviria</taxon>
        <taxon>Heunggongvirae</taxon>
        <taxon>Uroviricota</taxon>
        <taxon>Caudoviricetes</taxon>
        <taxon>Thornevirus</taxon>
        <taxon>Thornevirus SP15</taxon>
    </lineage>
</organism>